<dbReference type="InterPro" id="IPR050242">
    <property type="entry name" value="JAMM_MPN+_peptidase_M67A"/>
</dbReference>
<name>A0AAW1LJ62_SAPOF</name>
<dbReference type="EMBL" id="JBDFQZ010000004">
    <property type="protein sequence ID" value="KAK9733250.1"/>
    <property type="molecule type" value="Genomic_DNA"/>
</dbReference>
<comment type="caution">
    <text evidence="1">The sequence shown here is derived from an EMBL/GenBank/DDBJ whole genome shotgun (WGS) entry which is preliminary data.</text>
</comment>
<dbReference type="Gene3D" id="3.40.140.10">
    <property type="entry name" value="Cytidine Deaminase, domain 2"/>
    <property type="match status" value="1"/>
</dbReference>
<sequence length="126" mass="14374">MVGWYHSHPADISTQMAIQQIQEPSVALVLDPSTTLCLGKVKIDAFRTYPESVTHWRSHFSRMRKRVTYWKSYGTSTGVVLILKSLDVNCCLLGVEHCVYFGFTTKDKKEVGHKRKAKSCLDYTLC</sequence>
<accession>A0AAW1LJ62</accession>
<protein>
    <recommendedName>
        <fullName evidence="3">MPN domain-containing protein</fullName>
    </recommendedName>
</protein>
<evidence type="ECO:0000313" key="1">
    <source>
        <dbReference type="EMBL" id="KAK9733250.1"/>
    </source>
</evidence>
<keyword evidence="2" id="KW-1185">Reference proteome</keyword>
<reference evidence="1" key="1">
    <citation type="submission" date="2024-03" db="EMBL/GenBank/DDBJ databases">
        <title>WGS assembly of Saponaria officinalis var. Norfolk2.</title>
        <authorList>
            <person name="Jenkins J."/>
            <person name="Shu S."/>
            <person name="Grimwood J."/>
            <person name="Barry K."/>
            <person name="Goodstein D."/>
            <person name="Schmutz J."/>
            <person name="Leebens-Mack J."/>
            <person name="Osbourn A."/>
        </authorList>
    </citation>
    <scope>NUCLEOTIDE SEQUENCE [LARGE SCALE GENOMIC DNA]</scope>
    <source>
        <strain evidence="1">JIC</strain>
    </source>
</reference>
<evidence type="ECO:0008006" key="3">
    <source>
        <dbReference type="Google" id="ProtNLM"/>
    </source>
</evidence>
<gene>
    <name evidence="1" type="ORF">RND81_04G054400</name>
</gene>
<dbReference type="Proteomes" id="UP001443914">
    <property type="component" value="Unassembled WGS sequence"/>
</dbReference>
<dbReference type="AlphaFoldDB" id="A0AAW1LJ62"/>
<proteinExistence type="predicted"/>
<evidence type="ECO:0000313" key="2">
    <source>
        <dbReference type="Proteomes" id="UP001443914"/>
    </source>
</evidence>
<dbReference type="PANTHER" id="PTHR10410">
    <property type="entry name" value="EUKARYOTIC TRANSLATION INITIATION FACTOR 3 -RELATED"/>
    <property type="match status" value="1"/>
</dbReference>
<organism evidence="1 2">
    <name type="scientific">Saponaria officinalis</name>
    <name type="common">Common soapwort</name>
    <name type="synonym">Lychnis saponaria</name>
    <dbReference type="NCBI Taxonomy" id="3572"/>
    <lineage>
        <taxon>Eukaryota</taxon>
        <taxon>Viridiplantae</taxon>
        <taxon>Streptophyta</taxon>
        <taxon>Embryophyta</taxon>
        <taxon>Tracheophyta</taxon>
        <taxon>Spermatophyta</taxon>
        <taxon>Magnoliopsida</taxon>
        <taxon>eudicotyledons</taxon>
        <taxon>Gunneridae</taxon>
        <taxon>Pentapetalae</taxon>
        <taxon>Caryophyllales</taxon>
        <taxon>Caryophyllaceae</taxon>
        <taxon>Caryophylleae</taxon>
        <taxon>Saponaria</taxon>
    </lineage>
</organism>